<comment type="caution">
    <text evidence="1">The sequence shown here is derived from an EMBL/GenBank/DDBJ whole genome shotgun (WGS) entry which is preliminary data.</text>
</comment>
<dbReference type="Proteomes" id="UP001233999">
    <property type="component" value="Unassembled WGS sequence"/>
</dbReference>
<name>A0AAD7ZBH5_DIPPU</name>
<keyword evidence="2" id="KW-1185">Reference proteome</keyword>
<dbReference type="EMBL" id="JASPKZ010009370">
    <property type="protein sequence ID" value="KAJ9577252.1"/>
    <property type="molecule type" value="Genomic_DNA"/>
</dbReference>
<evidence type="ECO:0000313" key="2">
    <source>
        <dbReference type="Proteomes" id="UP001233999"/>
    </source>
</evidence>
<proteinExistence type="predicted"/>
<protein>
    <submittedName>
        <fullName evidence="1">Uncharacterized protein</fullName>
    </submittedName>
</protein>
<dbReference type="AlphaFoldDB" id="A0AAD7ZBH5"/>
<sequence length="58" mass="6732">FSFFSKSQDSELRVRWLAKPKRMLLFIGGRGTVILNKNVYELFYVFALQLSTSSTIIN</sequence>
<accession>A0AAD7ZBH5</accession>
<feature type="non-terminal residue" evidence="1">
    <location>
        <position position="1"/>
    </location>
</feature>
<feature type="non-terminal residue" evidence="1">
    <location>
        <position position="58"/>
    </location>
</feature>
<organism evidence="1 2">
    <name type="scientific">Diploptera punctata</name>
    <name type="common">Pacific beetle cockroach</name>
    <dbReference type="NCBI Taxonomy" id="6984"/>
    <lineage>
        <taxon>Eukaryota</taxon>
        <taxon>Metazoa</taxon>
        <taxon>Ecdysozoa</taxon>
        <taxon>Arthropoda</taxon>
        <taxon>Hexapoda</taxon>
        <taxon>Insecta</taxon>
        <taxon>Pterygota</taxon>
        <taxon>Neoptera</taxon>
        <taxon>Polyneoptera</taxon>
        <taxon>Dictyoptera</taxon>
        <taxon>Blattodea</taxon>
        <taxon>Blaberoidea</taxon>
        <taxon>Blaberidae</taxon>
        <taxon>Diplopterinae</taxon>
        <taxon>Diploptera</taxon>
    </lineage>
</organism>
<evidence type="ECO:0000313" key="1">
    <source>
        <dbReference type="EMBL" id="KAJ9577252.1"/>
    </source>
</evidence>
<gene>
    <name evidence="1" type="ORF">L9F63_006226</name>
</gene>
<reference evidence="1" key="2">
    <citation type="submission" date="2023-05" db="EMBL/GenBank/DDBJ databases">
        <authorList>
            <person name="Fouks B."/>
        </authorList>
    </citation>
    <scope>NUCLEOTIDE SEQUENCE</scope>
    <source>
        <strain evidence="1">Stay&amp;Tobe</strain>
        <tissue evidence="1">Testes</tissue>
    </source>
</reference>
<reference evidence="1" key="1">
    <citation type="journal article" date="2023" name="IScience">
        <title>Live-bearing cockroach genome reveals convergent evolutionary mechanisms linked to viviparity in insects and beyond.</title>
        <authorList>
            <person name="Fouks B."/>
            <person name="Harrison M.C."/>
            <person name="Mikhailova A.A."/>
            <person name="Marchal E."/>
            <person name="English S."/>
            <person name="Carruthers M."/>
            <person name="Jennings E.C."/>
            <person name="Chiamaka E.L."/>
            <person name="Frigard R.A."/>
            <person name="Pippel M."/>
            <person name="Attardo G.M."/>
            <person name="Benoit J.B."/>
            <person name="Bornberg-Bauer E."/>
            <person name="Tobe S.S."/>
        </authorList>
    </citation>
    <scope>NUCLEOTIDE SEQUENCE</scope>
    <source>
        <strain evidence="1">Stay&amp;Tobe</strain>
    </source>
</reference>